<organism evidence="1 2">
    <name type="scientific">Levilactobacillus brevis</name>
    <name type="common">Lactobacillus brevis</name>
    <dbReference type="NCBI Taxonomy" id="1580"/>
    <lineage>
        <taxon>Bacteria</taxon>
        <taxon>Bacillati</taxon>
        <taxon>Bacillota</taxon>
        <taxon>Bacilli</taxon>
        <taxon>Lactobacillales</taxon>
        <taxon>Lactobacillaceae</taxon>
        <taxon>Levilactobacillus</taxon>
    </lineage>
</organism>
<proteinExistence type="predicted"/>
<gene>
    <name evidence="1" type="ORF">CNR29_08740</name>
</gene>
<reference evidence="1 2" key="1">
    <citation type="submission" date="2017-09" db="EMBL/GenBank/DDBJ databases">
        <title>Genome sequence of Lactobacillus brevis D7.</title>
        <authorList>
            <person name="Kwon M.-S."/>
            <person name="Lim S.K."/>
            <person name="Choi H.-J."/>
        </authorList>
    </citation>
    <scope>NUCLEOTIDE SEQUENCE [LARGE SCALE GENOMIC DNA]</scope>
    <source>
        <strain evidence="1 2">D7</strain>
    </source>
</reference>
<protein>
    <recommendedName>
        <fullName evidence="3">Halobacterial output domain-containing protein</fullName>
    </recommendedName>
</protein>
<sequence>MSERVWEVFHGENLDRLVDRAHTEAPLGFQIEHVEVTFIHGEYVVTAIQSRERSD</sequence>
<dbReference type="Proteomes" id="UP000217918">
    <property type="component" value="Unassembled WGS sequence"/>
</dbReference>
<comment type="caution">
    <text evidence="1">The sequence shown here is derived from an EMBL/GenBank/DDBJ whole genome shotgun (WGS) entry which is preliminary data.</text>
</comment>
<dbReference type="AlphaFoldDB" id="A0A2A3TV28"/>
<evidence type="ECO:0008006" key="3">
    <source>
        <dbReference type="Google" id="ProtNLM"/>
    </source>
</evidence>
<accession>A0A2A3TV28</accession>
<name>A0A2A3TV28_LEVBR</name>
<dbReference type="EMBL" id="NVYO01000001">
    <property type="protein sequence ID" value="PBQ24103.1"/>
    <property type="molecule type" value="Genomic_DNA"/>
</dbReference>
<evidence type="ECO:0000313" key="2">
    <source>
        <dbReference type="Proteomes" id="UP000217918"/>
    </source>
</evidence>
<evidence type="ECO:0000313" key="1">
    <source>
        <dbReference type="EMBL" id="PBQ24103.1"/>
    </source>
</evidence>
<dbReference type="RefSeq" id="WP_035466216.1">
    <property type="nucleotide sequence ID" value="NZ_CP024635.1"/>
</dbReference>